<dbReference type="InterPro" id="IPR008927">
    <property type="entry name" value="6-PGluconate_DH-like_C_sf"/>
</dbReference>
<evidence type="ECO:0000313" key="13">
    <source>
        <dbReference type="EMBL" id="JAG02477.1"/>
    </source>
</evidence>
<feature type="domain" description="3-hydroxyacyl-CoA dehydrogenase NAD binding" evidence="11">
    <location>
        <begin position="26"/>
        <end position="206"/>
    </location>
</feature>
<dbReference type="InterPro" id="IPR022694">
    <property type="entry name" value="3-OHacyl-CoA_DH"/>
</dbReference>
<name>A0A0A9WC82_LYGHE</name>
<dbReference type="GO" id="GO:0070403">
    <property type="term" value="F:NAD+ binding"/>
    <property type="evidence" value="ECO:0007669"/>
    <property type="project" value="InterPro"/>
</dbReference>
<dbReference type="GO" id="GO:0016829">
    <property type="term" value="F:lyase activity"/>
    <property type="evidence" value="ECO:0007669"/>
    <property type="project" value="UniProtKB-KW"/>
</dbReference>
<dbReference type="Gene3D" id="3.40.50.720">
    <property type="entry name" value="NAD(P)-binding Rossmann-like Domain"/>
    <property type="match status" value="1"/>
</dbReference>
<evidence type="ECO:0000256" key="7">
    <source>
        <dbReference type="ARBA" id="ARBA00049556"/>
    </source>
</evidence>
<keyword evidence="6" id="KW-0511">Multifunctional enzyme</keyword>
<feature type="site" description="Important for catalytic activity" evidence="8">
    <location>
        <position position="163"/>
    </location>
</feature>
<dbReference type="InterPro" id="IPR036291">
    <property type="entry name" value="NAD(P)-bd_dom_sf"/>
</dbReference>
<keyword evidence="3" id="KW-0560">Oxidoreductase</keyword>
<dbReference type="GO" id="GO:0005777">
    <property type="term" value="C:peroxisome"/>
    <property type="evidence" value="ECO:0007669"/>
    <property type="project" value="TreeGrafter"/>
</dbReference>
<dbReference type="GO" id="GO:0016853">
    <property type="term" value="F:isomerase activity"/>
    <property type="evidence" value="ECO:0007669"/>
    <property type="project" value="UniProtKB-KW"/>
</dbReference>
<keyword evidence="4" id="KW-0413">Isomerase</keyword>
<dbReference type="SUPFAM" id="SSF51735">
    <property type="entry name" value="NAD(P)-binding Rossmann-fold domains"/>
    <property type="match status" value="1"/>
</dbReference>
<evidence type="ECO:0000256" key="8">
    <source>
        <dbReference type="PIRSR" id="PIRSR000105-1"/>
    </source>
</evidence>
<dbReference type="InterPro" id="IPR013328">
    <property type="entry name" value="6PGD_dom2"/>
</dbReference>
<dbReference type="InterPro" id="IPR006176">
    <property type="entry name" value="3-OHacyl-CoA_DH_NAD-bd"/>
</dbReference>
<gene>
    <name evidence="12" type="primary">MFPA_2</name>
    <name evidence="13" type="synonym">MFPA_0</name>
    <name evidence="12" type="ORF">CM83_7486</name>
    <name evidence="13" type="ORF">CM83_7488</name>
</gene>
<keyword evidence="5" id="KW-0456">Lyase</keyword>
<proteinExistence type="inferred from homology"/>
<dbReference type="PANTHER" id="PTHR23309">
    <property type="entry name" value="3-HYDROXYACYL-COA DEHYROGENASE"/>
    <property type="match status" value="1"/>
</dbReference>
<keyword evidence="9" id="KW-1133">Transmembrane helix</keyword>
<dbReference type="SUPFAM" id="SSF48179">
    <property type="entry name" value="6-phosphogluconate dehydrogenase C-terminal domain-like"/>
    <property type="match status" value="1"/>
</dbReference>
<evidence type="ECO:0000259" key="11">
    <source>
        <dbReference type="Pfam" id="PF02737"/>
    </source>
</evidence>
<dbReference type="GO" id="GO:0003857">
    <property type="term" value="F:(3S)-3-hydroxyacyl-CoA dehydrogenase (NAD+) activity"/>
    <property type="evidence" value="ECO:0007669"/>
    <property type="project" value="UniProtKB-EC"/>
</dbReference>
<dbReference type="PANTHER" id="PTHR23309:SF49">
    <property type="entry name" value="PEROXISOMAL BIFUNCTIONAL ENZYME"/>
    <property type="match status" value="1"/>
</dbReference>
<evidence type="ECO:0000256" key="3">
    <source>
        <dbReference type="ARBA" id="ARBA00023002"/>
    </source>
</evidence>
<comment type="catalytic activity">
    <reaction evidence="7">
        <text>a (3S)-3-hydroxyacyl-CoA + NAD(+) = a 3-oxoacyl-CoA + NADH + H(+)</text>
        <dbReference type="Rhea" id="RHEA:22432"/>
        <dbReference type="ChEBI" id="CHEBI:15378"/>
        <dbReference type="ChEBI" id="CHEBI:57318"/>
        <dbReference type="ChEBI" id="CHEBI:57540"/>
        <dbReference type="ChEBI" id="CHEBI:57945"/>
        <dbReference type="ChEBI" id="CHEBI:90726"/>
        <dbReference type="EC" id="1.1.1.35"/>
    </reaction>
</comment>
<comment type="pathway">
    <text evidence="1">Lipid metabolism; fatty acid beta-oxidation.</text>
</comment>
<dbReference type="PIRSF" id="PIRSF000105">
    <property type="entry name" value="HCDH"/>
    <property type="match status" value="1"/>
</dbReference>
<dbReference type="EMBL" id="GBHO01041129">
    <property type="protein sequence ID" value="JAG02475.1"/>
    <property type="molecule type" value="Transcribed_RNA"/>
</dbReference>
<evidence type="ECO:0000256" key="9">
    <source>
        <dbReference type="SAM" id="Phobius"/>
    </source>
</evidence>
<feature type="domain" description="3-hydroxyacyl-CoA dehydrogenase C-terminal" evidence="10">
    <location>
        <begin position="209"/>
        <end position="250"/>
    </location>
</feature>
<sequence length="250" mass="27427">MLHYFLASKATTKLYDRVQPATHVRKVAVIGGGTMGAGIVVCFLQAKVPVILKEINSKMLQAGVQRVLDTLHRYIKHSKQSVTVVETSMRYLHPQTNYDHFNTVDLVIEAVIEDVALKQKVFQELAQNTQSTTILATNTSTLDIDSIASVLPDQRRQYVVGAHFFSPAQVMPLLEIVTGVATGTHVIASMLQVGKVIGKTSVIAKTCTGFIANRMFMGYAVAATILVLYGIHPYKVDTALMRFGMPMGVF</sequence>
<accession>A0A0A9WC82</accession>
<organism evidence="12">
    <name type="scientific">Lygus hesperus</name>
    <name type="common">Western plant bug</name>
    <dbReference type="NCBI Taxonomy" id="30085"/>
    <lineage>
        <taxon>Eukaryota</taxon>
        <taxon>Metazoa</taxon>
        <taxon>Ecdysozoa</taxon>
        <taxon>Arthropoda</taxon>
        <taxon>Hexapoda</taxon>
        <taxon>Insecta</taxon>
        <taxon>Pterygota</taxon>
        <taxon>Neoptera</taxon>
        <taxon>Paraneoptera</taxon>
        <taxon>Hemiptera</taxon>
        <taxon>Heteroptera</taxon>
        <taxon>Panheteroptera</taxon>
        <taxon>Cimicomorpha</taxon>
        <taxon>Miridae</taxon>
        <taxon>Mirini</taxon>
        <taxon>Lygus</taxon>
    </lineage>
</organism>
<evidence type="ECO:0000256" key="4">
    <source>
        <dbReference type="ARBA" id="ARBA00023235"/>
    </source>
</evidence>
<keyword evidence="9" id="KW-0472">Membrane</keyword>
<dbReference type="EMBL" id="GBHO01041127">
    <property type="protein sequence ID" value="JAG02477.1"/>
    <property type="molecule type" value="Transcribed_RNA"/>
</dbReference>
<comment type="similarity">
    <text evidence="2">Belongs to the 3-hydroxyacyl-CoA dehydrogenase family.</text>
</comment>
<evidence type="ECO:0000256" key="2">
    <source>
        <dbReference type="ARBA" id="ARBA00009463"/>
    </source>
</evidence>
<dbReference type="GO" id="GO:0006635">
    <property type="term" value="P:fatty acid beta-oxidation"/>
    <property type="evidence" value="ECO:0007669"/>
    <property type="project" value="TreeGrafter"/>
</dbReference>
<evidence type="ECO:0000259" key="10">
    <source>
        <dbReference type="Pfam" id="PF00725"/>
    </source>
</evidence>
<protein>
    <submittedName>
        <fullName evidence="12">Glyoxysomal fatty acid beta-oxidation multifunctional protein MFP-a</fullName>
    </submittedName>
</protein>
<evidence type="ECO:0000313" key="12">
    <source>
        <dbReference type="EMBL" id="JAG02475.1"/>
    </source>
</evidence>
<evidence type="ECO:0000256" key="1">
    <source>
        <dbReference type="ARBA" id="ARBA00005005"/>
    </source>
</evidence>
<keyword evidence="9" id="KW-0812">Transmembrane</keyword>
<dbReference type="Gene3D" id="1.10.1040.10">
    <property type="entry name" value="N-(1-d-carboxylethyl)-l-norvaline Dehydrogenase, domain 2"/>
    <property type="match status" value="1"/>
</dbReference>
<dbReference type="AlphaFoldDB" id="A0A0A9WC82"/>
<dbReference type="InterPro" id="IPR006108">
    <property type="entry name" value="3HC_DH_C"/>
</dbReference>
<dbReference type="FunFam" id="3.40.50.720:FF:000009">
    <property type="entry name" value="Fatty oxidation complex, alpha subunit"/>
    <property type="match status" value="1"/>
</dbReference>
<reference evidence="12" key="2">
    <citation type="submission" date="2014-07" db="EMBL/GenBank/DDBJ databases">
        <authorList>
            <person name="Hull J."/>
        </authorList>
    </citation>
    <scope>NUCLEOTIDE SEQUENCE</scope>
</reference>
<dbReference type="Pfam" id="PF02737">
    <property type="entry name" value="3HCDH_N"/>
    <property type="match status" value="1"/>
</dbReference>
<reference evidence="12" key="1">
    <citation type="journal article" date="2014" name="PLoS ONE">
        <title>Transcriptome-Based Identification of ABC Transporters in the Western Tarnished Plant Bug Lygus hesperus.</title>
        <authorList>
            <person name="Hull J.J."/>
            <person name="Chaney K."/>
            <person name="Geib S.M."/>
            <person name="Fabrick J.A."/>
            <person name="Brent C.S."/>
            <person name="Walsh D."/>
            <person name="Lavine L.C."/>
        </authorList>
    </citation>
    <scope>NUCLEOTIDE SEQUENCE</scope>
</reference>
<evidence type="ECO:0000256" key="5">
    <source>
        <dbReference type="ARBA" id="ARBA00023239"/>
    </source>
</evidence>
<evidence type="ECO:0000256" key="6">
    <source>
        <dbReference type="ARBA" id="ARBA00023268"/>
    </source>
</evidence>
<feature type="transmembrane region" description="Helical" evidence="9">
    <location>
        <begin position="215"/>
        <end position="232"/>
    </location>
</feature>
<dbReference type="Pfam" id="PF00725">
    <property type="entry name" value="3HCDH"/>
    <property type="match status" value="1"/>
</dbReference>